<feature type="compositionally biased region" description="Basic and acidic residues" evidence="1">
    <location>
        <begin position="121"/>
        <end position="136"/>
    </location>
</feature>
<feature type="region of interest" description="Disordered" evidence="1">
    <location>
        <begin position="49"/>
        <end position="283"/>
    </location>
</feature>
<organism evidence="2 3">
    <name type="scientific">Paxillus rubicundulus Ve08.2h10</name>
    <dbReference type="NCBI Taxonomy" id="930991"/>
    <lineage>
        <taxon>Eukaryota</taxon>
        <taxon>Fungi</taxon>
        <taxon>Dikarya</taxon>
        <taxon>Basidiomycota</taxon>
        <taxon>Agaricomycotina</taxon>
        <taxon>Agaricomycetes</taxon>
        <taxon>Agaricomycetidae</taxon>
        <taxon>Boletales</taxon>
        <taxon>Paxilineae</taxon>
        <taxon>Paxillaceae</taxon>
        <taxon>Paxillus</taxon>
    </lineage>
</organism>
<accession>A0A0D0EB78</accession>
<keyword evidence="3" id="KW-1185">Reference proteome</keyword>
<evidence type="ECO:0000256" key="1">
    <source>
        <dbReference type="SAM" id="MobiDB-lite"/>
    </source>
</evidence>
<dbReference type="HOGENOM" id="CLU_085793_0_0_1"/>
<dbReference type="OrthoDB" id="2590867at2759"/>
<reference evidence="3" key="2">
    <citation type="submission" date="2015-01" db="EMBL/GenBank/DDBJ databases">
        <title>Evolutionary Origins and Diversification of the Mycorrhizal Mutualists.</title>
        <authorList>
            <consortium name="DOE Joint Genome Institute"/>
            <consortium name="Mycorrhizal Genomics Consortium"/>
            <person name="Kohler A."/>
            <person name="Kuo A."/>
            <person name="Nagy L.G."/>
            <person name="Floudas D."/>
            <person name="Copeland A."/>
            <person name="Barry K.W."/>
            <person name="Cichocki N."/>
            <person name="Veneault-Fourrey C."/>
            <person name="LaButti K."/>
            <person name="Lindquist E.A."/>
            <person name="Lipzen A."/>
            <person name="Lundell T."/>
            <person name="Morin E."/>
            <person name="Murat C."/>
            <person name="Riley R."/>
            <person name="Ohm R."/>
            <person name="Sun H."/>
            <person name="Tunlid A."/>
            <person name="Henrissat B."/>
            <person name="Grigoriev I.V."/>
            <person name="Hibbett D.S."/>
            <person name="Martin F."/>
        </authorList>
    </citation>
    <scope>NUCLEOTIDE SEQUENCE [LARGE SCALE GENOMIC DNA]</scope>
    <source>
        <strain evidence="3">Ve08.2h10</strain>
    </source>
</reference>
<dbReference type="STRING" id="930991.A0A0D0EB78"/>
<gene>
    <name evidence="2" type="ORF">PAXRUDRAFT_825185</name>
</gene>
<sequence length="283" mass="29248">MAANNADSTGGEKVGIGSKIKAAAQVVHGIGENIRGTAMGAADTIAGSKSGEAKNENIVVQGQSEIAQGRARLKGHPTEQIRAGVGTGGQRRAGDQPPPLPPKDREPQTRQAHPQGPTVDPTRRASSEALRVHRGEGAIQDADEQSRNAPQKGPIHEKTVGGAGITGTGAGIIPRTQQSVRFSTPQQRQTGSESAQGRERSVTETGAEPASAPQVQSAQEKRTEPGEQFRKGQTCFGAGHEQESPGKGTQAASELRESEGAHSDNQGLIGRGADAPQGHESGI</sequence>
<dbReference type="Proteomes" id="UP000054538">
    <property type="component" value="Unassembled WGS sequence"/>
</dbReference>
<proteinExistence type="predicted"/>
<evidence type="ECO:0000313" key="3">
    <source>
        <dbReference type="Proteomes" id="UP000054538"/>
    </source>
</evidence>
<evidence type="ECO:0000313" key="2">
    <source>
        <dbReference type="EMBL" id="KIK97210.1"/>
    </source>
</evidence>
<name>A0A0D0EB78_9AGAM</name>
<dbReference type="AlphaFoldDB" id="A0A0D0EB78"/>
<protein>
    <submittedName>
        <fullName evidence="2">Uncharacterized protein</fullName>
    </submittedName>
</protein>
<feature type="compositionally biased region" description="Gly residues" evidence="1">
    <location>
        <begin position="161"/>
        <end position="170"/>
    </location>
</feature>
<dbReference type="InParanoid" id="A0A0D0EB78"/>
<feature type="compositionally biased region" description="Basic and acidic residues" evidence="1">
    <location>
        <begin position="219"/>
        <end position="230"/>
    </location>
</feature>
<reference evidence="2 3" key="1">
    <citation type="submission" date="2014-04" db="EMBL/GenBank/DDBJ databases">
        <authorList>
            <consortium name="DOE Joint Genome Institute"/>
            <person name="Kuo A."/>
            <person name="Kohler A."/>
            <person name="Jargeat P."/>
            <person name="Nagy L.G."/>
            <person name="Floudas D."/>
            <person name="Copeland A."/>
            <person name="Barry K.W."/>
            <person name="Cichocki N."/>
            <person name="Veneault-Fourrey C."/>
            <person name="LaButti K."/>
            <person name="Lindquist E.A."/>
            <person name="Lipzen A."/>
            <person name="Lundell T."/>
            <person name="Morin E."/>
            <person name="Murat C."/>
            <person name="Sun H."/>
            <person name="Tunlid A."/>
            <person name="Henrissat B."/>
            <person name="Grigoriev I.V."/>
            <person name="Hibbett D.S."/>
            <person name="Martin F."/>
            <person name="Nordberg H.P."/>
            <person name="Cantor M.N."/>
            <person name="Hua S.X."/>
        </authorList>
    </citation>
    <scope>NUCLEOTIDE SEQUENCE [LARGE SCALE GENOMIC DNA]</scope>
    <source>
        <strain evidence="2 3">Ve08.2h10</strain>
    </source>
</reference>
<dbReference type="EMBL" id="KN824947">
    <property type="protein sequence ID" value="KIK97210.1"/>
    <property type="molecule type" value="Genomic_DNA"/>
</dbReference>
<feature type="compositionally biased region" description="Polar residues" evidence="1">
    <location>
        <begin position="175"/>
        <end position="195"/>
    </location>
</feature>